<organism evidence="3 4">
    <name type="scientific">Anaerocolumna aminovalerica</name>
    <dbReference type="NCBI Taxonomy" id="1527"/>
    <lineage>
        <taxon>Bacteria</taxon>
        <taxon>Bacillati</taxon>
        <taxon>Bacillota</taxon>
        <taxon>Clostridia</taxon>
        <taxon>Lachnospirales</taxon>
        <taxon>Lachnospiraceae</taxon>
        <taxon>Anaerocolumna</taxon>
    </lineage>
</organism>
<dbReference type="GO" id="GO:0016887">
    <property type="term" value="F:ATP hydrolysis activity"/>
    <property type="evidence" value="ECO:0007669"/>
    <property type="project" value="InterPro"/>
</dbReference>
<keyword evidence="4" id="KW-1185">Reference proteome</keyword>
<dbReference type="PANTHER" id="PTHR37291:SF1">
    <property type="entry name" value="TYPE IV METHYL-DIRECTED RESTRICTION ENZYME ECOKMCRB SUBUNIT"/>
    <property type="match status" value="1"/>
</dbReference>
<evidence type="ECO:0000313" key="3">
    <source>
        <dbReference type="EMBL" id="SFO61219.1"/>
    </source>
</evidence>
<proteinExistence type="predicted"/>
<dbReference type="InterPro" id="IPR052934">
    <property type="entry name" value="Methyl-DNA_Rec/Restrict_Enz"/>
</dbReference>
<dbReference type="GO" id="GO:0005524">
    <property type="term" value="F:ATP binding"/>
    <property type="evidence" value="ECO:0007669"/>
    <property type="project" value="InterPro"/>
</dbReference>
<dbReference type="AlphaFoldDB" id="A0A1I5ILK0"/>
<dbReference type="Proteomes" id="UP000198806">
    <property type="component" value="Unassembled WGS sequence"/>
</dbReference>
<sequence>MSSQYYHANLDGTIEKDDPPKELLKNEELQIIEEAFSSYGHSFNWINKEQQPYKAKIFVNQEDKEVVFRVKTVSGGGRPDTIPREQRIQIPGEQLNELVDANTQGNIGLILGVYKRKGISIIIAWRPMNKQTGGNVSKQANIQMIADAMSCGFAQFEYPTGNGVVCAFRKEFMQYYLKNIEIFSEKIVSDYHDIVGVNIVSEGTTEYDSSSNEMSFKTGFQSDFNRNRIVFGAPGTGKSYQLREDCKKLMDGTLGTYERVTFHPDYAYSHFVGTYKPVTEDGTADIKYEFVPGPFMRVYVEALKSGRDSSPQPHLLLIEEINRAKVAAVFGDVFQLLDRDDDGVSEYEIYASEDVKKYLAKELGGSPESYSRIRIPDNMFIWATMNSADQGVFPMDTAFKRRWNFEYLGINENDGAIKGKIKLGKGLHELEVEWNQLRKAINEKLAEDYKVNEDKLMGPYFLSNKLIRTVSEADDTIVDSEKFISAFKNKVIMYLYEDAAKQYKNKLFDGCNGVKNFSTAKYSSVCDAFDEIGIDIFGDGFREIYNKQGE</sequence>
<dbReference type="PANTHER" id="PTHR37291">
    <property type="entry name" value="5-METHYLCYTOSINE-SPECIFIC RESTRICTION ENZYME B"/>
    <property type="match status" value="1"/>
</dbReference>
<dbReference type="Pfam" id="PF20296">
    <property type="entry name" value="MTaX1"/>
    <property type="match status" value="1"/>
</dbReference>
<reference evidence="3 4" key="1">
    <citation type="submission" date="2016-10" db="EMBL/GenBank/DDBJ databases">
        <authorList>
            <person name="de Groot N.N."/>
        </authorList>
    </citation>
    <scope>NUCLEOTIDE SEQUENCE [LARGE SCALE GENOMIC DNA]</scope>
    <source>
        <strain evidence="3 4">DSM 1283</strain>
    </source>
</reference>
<dbReference type="EMBL" id="FOWD01000047">
    <property type="protein sequence ID" value="SFO61219.1"/>
    <property type="molecule type" value="Genomic_DNA"/>
</dbReference>
<evidence type="ECO:0000259" key="2">
    <source>
        <dbReference type="Pfam" id="PF20296"/>
    </source>
</evidence>
<dbReference type="InterPro" id="IPR027417">
    <property type="entry name" value="P-loop_NTPase"/>
</dbReference>
<dbReference type="InterPro" id="IPR011704">
    <property type="entry name" value="ATPase_dyneun-rel_AAA"/>
</dbReference>
<evidence type="ECO:0000313" key="4">
    <source>
        <dbReference type="Proteomes" id="UP000198806"/>
    </source>
</evidence>
<evidence type="ECO:0000259" key="1">
    <source>
        <dbReference type="Pfam" id="PF07728"/>
    </source>
</evidence>
<dbReference type="Gene3D" id="3.40.50.300">
    <property type="entry name" value="P-loop containing nucleotide triphosphate hydrolases"/>
    <property type="match status" value="1"/>
</dbReference>
<gene>
    <name evidence="3" type="ORF">SAMN04489757_14723</name>
</gene>
<dbReference type="OrthoDB" id="9781481at2"/>
<dbReference type="STRING" id="1527.SAMN04489757_14723"/>
<accession>A0A1I5ILK0</accession>
<dbReference type="InterPro" id="IPR046894">
    <property type="entry name" value="MTaX1"/>
</dbReference>
<dbReference type="Pfam" id="PF07728">
    <property type="entry name" value="AAA_5"/>
    <property type="match status" value="1"/>
</dbReference>
<name>A0A1I5ILK0_9FIRM</name>
<protein>
    <submittedName>
        <fullName evidence="3">AAA domain (Dynein-related subfamily)</fullName>
    </submittedName>
</protein>
<dbReference type="SUPFAM" id="SSF52540">
    <property type="entry name" value="P-loop containing nucleoside triphosphate hydrolases"/>
    <property type="match status" value="1"/>
</dbReference>
<dbReference type="RefSeq" id="WP_091688624.1">
    <property type="nucleotide sequence ID" value="NZ_BAABFM010000078.1"/>
</dbReference>
<feature type="domain" description="Methylase-associated X1" evidence="2">
    <location>
        <begin position="65"/>
        <end position="177"/>
    </location>
</feature>
<feature type="domain" description="ATPase dynein-related AAA" evidence="1">
    <location>
        <begin position="229"/>
        <end position="402"/>
    </location>
</feature>